<keyword evidence="4" id="KW-1003">Cell membrane</keyword>
<dbReference type="AlphaFoldDB" id="A0A7X0FB94"/>
<evidence type="ECO:0000256" key="5">
    <source>
        <dbReference type="ARBA" id="ARBA00022692"/>
    </source>
</evidence>
<feature type="transmembrane region" description="Helical" evidence="9">
    <location>
        <begin position="275"/>
        <end position="298"/>
    </location>
</feature>
<dbReference type="PANTHER" id="PTHR30614:SF37">
    <property type="entry name" value="AMINO-ACID ABC TRANSPORTER PERMEASE PROTEIN YHDX-RELATED"/>
    <property type="match status" value="1"/>
</dbReference>
<dbReference type="InterPro" id="IPR043429">
    <property type="entry name" value="ArtM/GltK/GlnP/TcyL/YhdX-like"/>
</dbReference>
<keyword evidence="12" id="KW-1185">Reference proteome</keyword>
<evidence type="ECO:0000256" key="2">
    <source>
        <dbReference type="ARBA" id="ARBA00010072"/>
    </source>
</evidence>
<evidence type="ECO:0000256" key="1">
    <source>
        <dbReference type="ARBA" id="ARBA00004429"/>
    </source>
</evidence>
<evidence type="ECO:0000256" key="4">
    <source>
        <dbReference type="ARBA" id="ARBA00022475"/>
    </source>
</evidence>
<feature type="transmembrane region" description="Helical" evidence="9">
    <location>
        <begin position="100"/>
        <end position="129"/>
    </location>
</feature>
<dbReference type="Proteomes" id="UP000536262">
    <property type="component" value="Unassembled WGS sequence"/>
</dbReference>
<keyword evidence="5 9" id="KW-0812">Transmembrane</keyword>
<name>A0A7X0FB94_9HYPH</name>
<keyword evidence="6" id="KW-0029">Amino-acid transport</keyword>
<evidence type="ECO:0000256" key="6">
    <source>
        <dbReference type="ARBA" id="ARBA00022970"/>
    </source>
</evidence>
<dbReference type="InterPro" id="IPR010065">
    <property type="entry name" value="AA_ABC_transptr_permease_3TM"/>
</dbReference>
<dbReference type="EMBL" id="JACHOU010000012">
    <property type="protein sequence ID" value="MBB6356254.1"/>
    <property type="molecule type" value="Genomic_DNA"/>
</dbReference>
<evidence type="ECO:0000256" key="8">
    <source>
        <dbReference type="ARBA" id="ARBA00023136"/>
    </source>
</evidence>
<evidence type="ECO:0000259" key="10">
    <source>
        <dbReference type="PROSITE" id="PS50928"/>
    </source>
</evidence>
<dbReference type="CDD" id="cd06261">
    <property type="entry name" value="TM_PBP2"/>
    <property type="match status" value="1"/>
</dbReference>
<dbReference type="PANTHER" id="PTHR30614">
    <property type="entry name" value="MEMBRANE COMPONENT OF AMINO ACID ABC TRANSPORTER"/>
    <property type="match status" value="1"/>
</dbReference>
<feature type="domain" description="ABC transmembrane type-1" evidence="10">
    <location>
        <begin position="105"/>
        <end position="395"/>
    </location>
</feature>
<dbReference type="NCBIfam" id="TIGR01726">
    <property type="entry name" value="HEQRo_perm_3TM"/>
    <property type="match status" value="1"/>
</dbReference>
<protein>
    <submittedName>
        <fullName evidence="11">General L-amino acid transport system permease protein</fullName>
    </submittedName>
</protein>
<sequence length="407" mass="42841">MAVSDQDMATGIWNAAEGDEADARPHLGPRQRWARRKAILQQAAVLLLVAAVAVFVIRNTVVNLQARGLASGFDFLRQEAGFKMAFSLIAIDPTSTYGRIFLAGLLNSLLVAALAIVAATMLGFAVGLARVSPSAPVRYVARGYVELVRNLPLLLHLLLWQAVVLRSLPVVREAIGLGGFAFLSNRGLYLPAPVAGDAKAMVVAVAVATGIAAIVAGWSIRSRAQARGEAPPRLGLVLAAGGLVSNAAAIALLDWQVPVLAGFDFRGGLKLMPEFVSLVAALTIYNSAFVAEIVRAGVQSVARGQREAALALGLPPKLILRLVIVPQAMRVIIPPLANQYTHLIKASALATVVGFPDLVNVFLGTSLNQTGRAVEIAVITACVYLALSTSVALATSAYGRRVKLVER</sequence>
<organism evidence="11 12">
    <name type="scientific">Aminobacter aganoensis</name>
    <dbReference type="NCBI Taxonomy" id="83264"/>
    <lineage>
        <taxon>Bacteria</taxon>
        <taxon>Pseudomonadati</taxon>
        <taxon>Pseudomonadota</taxon>
        <taxon>Alphaproteobacteria</taxon>
        <taxon>Hyphomicrobiales</taxon>
        <taxon>Phyllobacteriaceae</taxon>
        <taxon>Aminobacter</taxon>
    </lineage>
</organism>
<keyword evidence="7 9" id="KW-1133">Transmembrane helix</keyword>
<comment type="similarity">
    <text evidence="2">Belongs to the binding-protein-dependent transport system permease family. HisMQ subfamily.</text>
</comment>
<gene>
    <name evidence="11" type="ORF">GGR00_004062</name>
</gene>
<dbReference type="Gene3D" id="1.10.3720.10">
    <property type="entry name" value="MetI-like"/>
    <property type="match status" value="2"/>
</dbReference>
<keyword evidence="3 9" id="KW-0813">Transport</keyword>
<comment type="caution">
    <text evidence="11">The sequence shown here is derived from an EMBL/GenBank/DDBJ whole genome shotgun (WGS) entry which is preliminary data.</text>
</comment>
<dbReference type="GO" id="GO:0043190">
    <property type="term" value="C:ATP-binding cassette (ABC) transporter complex"/>
    <property type="evidence" value="ECO:0007669"/>
    <property type="project" value="InterPro"/>
</dbReference>
<feature type="transmembrane region" description="Helical" evidence="9">
    <location>
        <begin position="376"/>
        <end position="398"/>
    </location>
</feature>
<comment type="subcellular location">
    <subcellularLocation>
        <location evidence="1">Cell inner membrane</location>
        <topology evidence="1">Multi-pass membrane protein</topology>
    </subcellularLocation>
    <subcellularLocation>
        <location evidence="9">Cell membrane</location>
        <topology evidence="9">Multi-pass membrane protein</topology>
    </subcellularLocation>
</comment>
<keyword evidence="8 9" id="KW-0472">Membrane</keyword>
<dbReference type="GO" id="GO:0022857">
    <property type="term" value="F:transmembrane transporter activity"/>
    <property type="evidence" value="ECO:0007669"/>
    <property type="project" value="InterPro"/>
</dbReference>
<dbReference type="InterPro" id="IPR035906">
    <property type="entry name" value="MetI-like_sf"/>
</dbReference>
<reference evidence="11 12" key="1">
    <citation type="submission" date="2020-08" db="EMBL/GenBank/DDBJ databases">
        <title>Genomic Encyclopedia of Type Strains, Phase IV (KMG-IV): sequencing the most valuable type-strain genomes for metagenomic binning, comparative biology and taxonomic classification.</title>
        <authorList>
            <person name="Goeker M."/>
        </authorList>
    </citation>
    <scope>NUCLEOTIDE SEQUENCE [LARGE SCALE GENOMIC DNA]</scope>
    <source>
        <strain evidence="11 12">DSM 7051</strain>
    </source>
</reference>
<dbReference type="RefSeq" id="WP_210315085.1">
    <property type="nucleotide sequence ID" value="NZ_BAABEG010000002.1"/>
</dbReference>
<dbReference type="GO" id="GO:0006865">
    <property type="term" value="P:amino acid transport"/>
    <property type="evidence" value="ECO:0007669"/>
    <property type="project" value="UniProtKB-KW"/>
</dbReference>
<accession>A0A7X0FB94</accession>
<evidence type="ECO:0000256" key="7">
    <source>
        <dbReference type="ARBA" id="ARBA00022989"/>
    </source>
</evidence>
<proteinExistence type="inferred from homology"/>
<evidence type="ECO:0000256" key="3">
    <source>
        <dbReference type="ARBA" id="ARBA00022448"/>
    </source>
</evidence>
<evidence type="ECO:0000313" key="12">
    <source>
        <dbReference type="Proteomes" id="UP000536262"/>
    </source>
</evidence>
<feature type="transmembrane region" description="Helical" evidence="9">
    <location>
        <begin position="38"/>
        <end position="57"/>
    </location>
</feature>
<dbReference type="PROSITE" id="PS50928">
    <property type="entry name" value="ABC_TM1"/>
    <property type="match status" value="1"/>
</dbReference>
<feature type="transmembrane region" description="Helical" evidence="9">
    <location>
        <begin position="200"/>
        <end position="220"/>
    </location>
</feature>
<dbReference type="InterPro" id="IPR000515">
    <property type="entry name" value="MetI-like"/>
</dbReference>
<evidence type="ECO:0000313" key="11">
    <source>
        <dbReference type="EMBL" id="MBB6356254.1"/>
    </source>
</evidence>
<dbReference type="Pfam" id="PF00528">
    <property type="entry name" value="BPD_transp_1"/>
    <property type="match status" value="1"/>
</dbReference>
<dbReference type="SUPFAM" id="SSF161098">
    <property type="entry name" value="MetI-like"/>
    <property type="match status" value="2"/>
</dbReference>
<feature type="transmembrane region" description="Helical" evidence="9">
    <location>
        <begin position="232"/>
        <end position="255"/>
    </location>
</feature>
<evidence type="ECO:0000256" key="9">
    <source>
        <dbReference type="RuleBase" id="RU363032"/>
    </source>
</evidence>